<comment type="caution">
    <text evidence="1">The sequence shown here is derived from an EMBL/GenBank/DDBJ whole genome shotgun (WGS) entry which is preliminary data.</text>
</comment>
<keyword evidence="2" id="KW-1185">Reference proteome</keyword>
<sequence>GGIRGKVLWEGQAELRLAWATAFQIRPPAECHNLLQGTASGSTHSSLKTSGVIS</sequence>
<evidence type="ECO:0000313" key="1">
    <source>
        <dbReference type="EMBL" id="KAK2104569.1"/>
    </source>
</evidence>
<dbReference type="EMBL" id="JASSZA010000008">
    <property type="protein sequence ID" value="KAK2104569.1"/>
    <property type="molecule type" value="Genomic_DNA"/>
</dbReference>
<evidence type="ECO:0000313" key="2">
    <source>
        <dbReference type="Proteomes" id="UP001266305"/>
    </source>
</evidence>
<protein>
    <submittedName>
        <fullName evidence="1">Uncharacterized protein</fullName>
    </submittedName>
</protein>
<gene>
    <name evidence="1" type="ORF">P7K49_018425</name>
</gene>
<dbReference type="Proteomes" id="UP001266305">
    <property type="component" value="Unassembled WGS sequence"/>
</dbReference>
<proteinExistence type="predicted"/>
<feature type="non-terminal residue" evidence="1">
    <location>
        <position position="1"/>
    </location>
</feature>
<reference evidence="1 2" key="1">
    <citation type="submission" date="2023-05" db="EMBL/GenBank/DDBJ databases">
        <title>B98-5 Cell Line De Novo Hybrid Assembly: An Optical Mapping Approach.</title>
        <authorList>
            <person name="Kananen K."/>
            <person name="Auerbach J.A."/>
            <person name="Kautto E."/>
            <person name="Blachly J.S."/>
        </authorList>
    </citation>
    <scope>NUCLEOTIDE SEQUENCE [LARGE SCALE GENOMIC DNA]</scope>
    <source>
        <strain evidence="1">B95-8</strain>
        <tissue evidence="1">Cell line</tissue>
    </source>
</reference>
<organism evidence="1 2">
    <name type="scientific">Saguinus oedipus</name>
    <name type="common">Cotton-top tamarin</name>
    <name type="synonym">Oedipomidas oedipus</name>
    <dbReference type="NCBI Taxonomy" id="9490"/>
    <lineage>
        <taxon>Eukaryota</taxon>
        <taxon>Metazoa</taxon>
        <taxon>Chordata</taxon>
        <taxon>Craniata</taxon>
        <taxon>Vertebrata</taxon>
        <taxon>Euteleostomi</taxon>
        <taxon>Mammalia</taxon>
        <taxon>Eutheria</taxon>
        <taxon>Euarchontoglires</taxon>
        <taxon>Primates</taxon>
        <taxon>Haplorrhini</taxon>
        <taxon>Platyrrhini</taxon>
        <taxon>Cebidae</taxon>
        <taxon>Callitrichinae</taxon>
        <taxon>Saguinus</taxon>
    </lineage>
</organism>
<name>A0ABQ9V5B5_SAGOE</name>
<accession>A0ABQ9V5B5</accession>